<dbReference type="InterPro" id="IPR001296">
    <property type="entry name" value="Glyco_trans_1"/>
</dbReference>
<evidence type="ECO:0000313" key="3">
    <source>
        <dbReference type="EMBL" id="HIV04923.1"/>
    </source>
</evidence>
<comment type="caution">
    <text evidence="3">The sequence shown here is derived from an EMBL/GenBank/DDBJ whole genome shotgun (WGS) entry which is preliminary data.</text>
</comment>
<dbReference type="Proteomes" id="UP000886812">
    <property type="component" value="Unassembled WGS sequence"/>
</dbReference>
<dbReference type="SUPFAM" id="SSF53756">
    <property type="entry name" value="UDP-Glycosyltransferase/glycogen phosphorylase"/>
    <property type="match status" value="1"/>
</dbReference>
<dbReference type="EMBL" id="DVOG01000191">
    <property type="protein sequence ID" value="HIV04923.1"/>
    <property type="molecule type" value="Genomic_DNA"/>
</dbReference>
<reference evidence="3" key="1">
    <citation type="submission" date="2020-10" db="EMBL/GenBank/DDBJ databases">
        <authorList>
            <person name="Gilroy R."/>
        </authorList>
    </citation>
    <scope>NUCLEOTIDE SEQUENCE</scope>
    <source>
        <strain evidence="3">10669</strain>
    </source>
</reference>
<sequence>MNILFLTDTGLSKVCRGGIEKATELLARELTRRGHAVRILIWRTEDDVSTEFSQEVFPREKPRNAQENRALFEKTLREERIDVVVFQCGAGWKFPFPREAVKLGIPVVSVLHTVPNSYVFRYREKYSGLSRLWNVWTKRLRQKRKYRFNSEHCACSVVLSDALRPALEAHLTKAQVRRNRVAAIGNMCVRPREEPDFSQKKKELLFVGRMSYVEKRPDHLLHIWAKLEKRFPAWSLRFVGDGDYLPALKELAGTLGLERVHFEGFQNPEPYYRDASIFCLTSAYEGFGLVLVEAASFGCVPVAFESFAAVRDIISDGENGCLVPAFDLDAYAETLARLMSDDALRERLAENALAQIPEKFSPEKIGAQWEALFRKLLAEKGRE</sequence>
<evidence type="ECO:0000313" key="4">
    <source>
        <dbReference type="Proteomes" id="UP000886812"/>
    </source>
</evidence>
<dbReference type="PANTHER" id="PTHR12526">
    <property type="entry name" value="GLYCOSYLTRANSFERASE"/>
    <property type="match status" value="1"/>
</dbReference>
<accession>A0A9D1NM17</accession>
<gene>
    <name evidence="3" type="ORF">IAC75_07255</name>
</gene>
<proteinExistence type="predicted"/>
<dbReference type="GO" id="GO:0016757">
    <property type="term" value="F:glycosyltransferase activity"/>
    <property type="evidence" value="ECO:0007669"/>
    <property type="project" value="InterPro"/>
</dbReference>
<dbReference type="Gene3D" id="3.40.50.2000">
    <property type="entry name" value="Glycogen Phosphorylase B"/>
    <property type="match status" value="2"/>
</dbReference>
<name>A0A9D1NM17_9BACT</name>
<dbReference type="AlphaFoldDB" id="A0A9D1NM17"/>
<dbReference type="Pfam" id="PF13439">
    <property type="entry name" value="Glyco_transf_4"/>
    <property type="match status" value="1"/>
</dbReference>
<organism evidence="3 4">
    <name type="scientific">Candidatus Spyradosoma merdigallinarum</name>
    <dbReference type="NCBI Taxonomy" id="2840950"/>
    <lineage>
        <taxon>Bacteria</taxon>
        <taxon>Pseudomonadati</taxon>
        <taxon>Verrucomicrobiota</taxon>
        <taxon>Opitutia</taxon>
        <taxon>Opitutia incertae sedis</taxon>
        <taxon>Candidatus Spyradosoma</taxon>
    </lineage>
</organism>
<dbReference type="InterPro" id="IPR028098">
    <property type="entry name" value="Glyco_trans_4-like_N"/>
</dbReference>
<feature type="domain" description="Glycosyl transferase family 1" evidence="1">
    <location>
        <begin position="193"/>
        <end position="352"/>
    </location>
</feature>
<feature type="domain" description="Glycosyltransferase subfamily 4-like N-terminal" evidence="2">
    <location>
        <begin position="17"/>
        <end position="181"/>
    </location>
</feature>
<evidence type="ECO:0000259" key="1">
    <source>
        <dbReference type="Pfam" id="PF00534"/>
    </source>
</evidence>
<protein>
    <submittedName>
        <fullName evidence="3">Glycosyltransferase</fullName>
    </submittedName>
</protein>
<dbReference type="Pfam" id="PF00534">
    <property type="entry name" value="Glycos_transf_1"/>
    <property type="match status" value="1"/>
</dbReference>
<evidence type="ECO:0000259" key="2">
    <source>
        <dbReference type="Pfam" id="PF13439"/>
    </source>
</evidence>
<reference evidence="3" key="2">
    <citation type="journal article" date="2021" name="PeerJ">
        <title>Extensive microbial diversity within the chicken gut microbiome revealed by metagenomics and culture.</title>
        <authorList>
            <person name="Gilroy R."/>
            <person name="Ravi A."/>
            <person name="Getino M."/>
            <person name="Pursley I."/>
            <person name="Horton D.L."/>
            <person name="Alikhan N.F."/>
            <person name="Baker D."/>
            <person name="Gharbi K."/>
            <person name="Hall N."/>
            <person name="Watson M."/>
            <person name="Adriaenssens E.M."/>
            <person name="Foster-Nyarko E."/>
            <person name="Jarju S."/>
            <person name="Secka A."/>
            <person name="Antonio M."/>
            <person name="Oren A."/>
            <person name="Chaudhuri R.R."/>
            <person name="La Ragione R."/>
            <person name="Hildebrand F."/>
            <person name="Pallen M.J."/>
        </authorList>
    </citation>
    <scope>NUCLEOTIDE SEQUENCE</scope>
    <source>
        <strain evidence="3">10669</strain>
    </source>
</reference>